<dbReference type="InterPro" id="IPR058923">
    <property type="entry name" value="RCC1-like_dom"/>
</dbReference>
<feature type="domain" description="RCC1-like" evidence="5">
    <location>
        <begin position="106"/>
        <end position="523"/>
    </location>
</feature>
<feature type="compositionally biased region" description="Basic residues" evidence="4">
    <location>
        <begin position="77"/>
        <end position="86"/>
    </location>
</feature>
<dbReference type="PROSITE" id="PS50012">
    <property type="entry name" value="RCC1_3"/>
    <property type="match status" value="6"/>
</dbReference>
<feature type="repeat" description="RCC1" evidence="3">
    <location>
        <begin position="297"/>
        <end position="351"/>
    </location>
</feature>
<proteinExistence type="predicted"/>
<evidence type="ECO:0000256" key="2">
    <source>
        <dbReference type="ARBA" id="ARBA00022737"/>
    </source>
</evidence>
<dbReference type="PANTHER" id="PTHR45982">
    <property type="entry name" value="REGULATOR OF CHROMOSOME CONDENSATION"/>
    <property type="match status" value="1"/>
</dbReference>
<dbReference type="PANTHER" id="PTHR45982:SF1">
    <property type="entry name" value="REGULATOR OF CHROMOSOME CONDENSATION"/>
    <property type="match status" value="1"/>
</dbReference>
<dbReference type="InterPro" id="IPR000408">
    <property type="entry name" value="Reg_chr_condens"/>
</dbReference>
<name>A0AA38VUW5_9PEZI</name>
<dbReference type="GO" id="GO:0005085">
    <property type="term" value="F:guanyl-nucleotide exchange factor activity"/>
    <property type="evidence" value="ECO:0007669"/>
    <property type="project" value="TreeGrafter"/>
</dbReference>
<feature type="repeat" description="RCC1" evidence="3">
    <location>
        <begin position="104"/>
        <end position="161"/>
    </location>
</feature>
<evidence type="ECO:0000259" key="5">
    <source>
        <dbReference type="Pfam" id="PF25390"/>
    </source>
</evidence>
<feature type="region of interest" description="Disordered" evidence="4">
    <location>
        <begin position="1"/>
        <end position="94"/>
    </location>
</feature>
<keyword evidence="1" id="KW-0344">Guanine-nucleotide releasing factor</keyword>
<feature type="compositionally biased region" description="Low complexity" evidence="4">
    <location>
        <begin position="27"/>
        <end position="44"/>
    </location>
</feature>
<gene>
    <name evidence="6" type="ORF">NKR19_g4477</name>
</gene>
<feature type="region of interest" description="Disordered" evidence="4">
    <location>
        <begin position="188"/>
        <end position="215"/>
    </location>
</feature>
<dbReference type="PROSITE" id="PS00626">
    <property type="entry name" value="RCC1_2"/>
    <property type="match status" value="1"/>
</dbReference>
<comment type="caution">
    <text evidence="6">The sequence shown here is derived from an EMBL/GenBank/DDBJ whole genome shotgun (WGS) entry which is preliminary data.</text>
</comment>
<dbReference type="Proteomes" id="UP001174691">
    <property type="component" value="Unassembled WGS sequence"/>
</dbReference>
<evidence type="ECO:0000313" key="6">
    <source>
        <dbReference type="EMBL" id="KAJ9154689.1"/>
    </source>
</evidence>
<keyword evidence="7" id="KW-1185">Reference proteome</keyword>
<dbReference type="PROSITE" id="PS00625">
    <property type="entry name" value="RCC1_1"/>
    <property type="match status" value="1"/>
</dbReference>
<reference evidence="6" key="1">
    <citation type="submission" date="2022-07" db="EMBL/GenBank/DDBJ databases">
        <title>Fungi with potential for degradation of polypropylene.</title>
        <authorList>
            <person name="Gostincar C."/>
        </authorList>
    </citation>
    <scope>NUCLEOTIDE SEQUENCE</scope>
    <source>
        <strain evidence="6">EXF-13287</strain>
    </source>
</reference>
<sequence length="527" mass="56288">MPAKSIAGGKALSTKTAAKPTRKAPTKRSAASSSATASTPATPASRKRKAQDDEAPDEARRSKTARTAAGVQYGHQPKPKRGRRPRIAASAAPRVLNKAPTQVLAAYAFGTGDCGELGLGPKQKSAPRPRLNKFLDPTSPDGMRIVQLACGGMHVVALTEDSKIITWGVNDKGALGRDTNWEGKLRDMDAEESEEEDDDELNPLESTPTALPDDAFPEGTVLVQVAAGDSCSLALTDTGSVYGWGTFLNSEGRPGFCYDSTGKFIEEQRRPLLLPGLKDITQITCGSNHALALDVHGNVWAWGAGEQRQLGRQLLPGRERTGFVPKHVEIARNNTKYIASGPYHSFAVDGRDRVWGWGLNSFGEAGNYSPFSDTLPYPMRVSQVGGEGVVLLDGGAHHSVAVTGDGECYVWGRIDGGQLGIEFNADQLADETLVVRDERDKPRVCTRPVPVSHIGRVAYAVCASGHTIFINEEGRAYSAGFGFMGQLGHGDEEDVETAKKIEGKAVREQILTWAGAGGQFSLVAGPR</sequence>
<dbReference type="EMBL" id="JANBVN010000056">
    <property type="protein sequence ID" value="KAJ9154689.1"/>
    <property type="molecule type" value="Genomic_DNA"/>
</dbReference>
<accession>A0AA38VUW5</accession>
<dbReference type="Pfam" id="PF25390">
    <property type="entry name" value="WD40_RLD"/>
    <property type="match status" value="1"/>
</dbReference>
<dbReference type="InterPro" id="IPR051553">
    <property type="entry name" value="Ran_GTPase-activating"/>
</dbReference>
<feature type="repeat" description="RCC1" evidence="3">
    <location>
        <begin position="352"/>
        <end position="405"/>
    </location>
</feature>
<protein>
    <submittedName>
        <fullName evidence="6">RCC1/BLIP-II protein</fullName>
    </submittedName>
</protein>
<dbReference type="SUPFAM" id="SSF50985">
    <property type="entry name" value="RCC1/BLIP-II"/>
    <property type="match status" value="1"/>
</dbReference>
<feature type="region of interest" description="Disordered" evidence="4">
    <location>
        <begin position="119"/>
        <end position="138"/>
    </location>
</feature>
<feature type="repeat" description="RCC1" evidence="3">
    <location>
        <begin position="406"/>
        <end position="473"/>
    </location>
</feature>
<dbReference type="Gene3D" id="2.130.10.30">
    <property type="entry name" value="Regulator of chromosome condensation 1/beta-lactamase-inhibitor protein II"/>
    <property type="match status" value="1"/>
</dbReference>
<keyword evidence="2" id="KW-0677">Repeat</keyword>
<evidence type="ECO:0000313" key="7">
    <source>
        <dbReference type="Proteomes" id="UP001174691"/>
    </source>
</evidence>
<dbReference type="InterPro" id="IPR009091">
    <property type="entry name" value="RCC1/BLIP-II"/>
</dbReference>
<dbReference type="PRINTS" id="PR00633">
    <property type="entry name" value="RCCNDNSATION"/>
</dbReference>
<feature type="repeat" description="RCC1" evidence="3">
    <location>
        <begin position="162"/>
        <end position="238"/>
    </location>
</feature>
<feature type="repeat" description="RCC1" evidence="3">
    <location>
        <begin position="239"/>
        <end position="296"/>
    </location>
</feature>
<feature type="compositionally biased region" description="Acidic residues" evidence="4">
    <location>
        <begin position="189"/>
        <end position="202"/>
    </location>
</feature>
<evidence type="ECO:0000256" key="1">
    <source>
        <dbReference type="ARBA" id="ARBA00022658"/>
    </source>
</evidence>
<dbReference type="GO" id="GO:0005737">
    <property type="term" value="C:cytoplasm"/>
    <property type="evidence" value="ECO:0007669"/>
    <property type="project" value="TreeGrafter"/>
</dbReference>
<organism evidence="6 7">
    <name type="scientific">Coniochaeta hoffmannii</name>
    <dbReference type="NCBI Taxonomy" id="91930"/>
    <lineage>
        <taxon>Eukaryota</taxon>
        <taxon>Fungi</taxon>
        <taxon>Dikarya</taxon>
        <taxon>Ascomycota</taxon>
        <taxon>Pezizomycotina</taxon>
        <taxon>Sordariomycetes</taxon>
        <taxon>Sordariomycetidae</taxon>
        <taxon>Coniochaetales</taxon>
        <taxon>Coniochaetaceae</taxon>
        <taxon>Coniochaeta</taxon>
    </lineage>
</organism>
<dbReference type="AlphaFoldDB" id="A0AA38VUW5"/>
<evidence type="ECO:0000256" key="4">
    <source>
        <dbReference type="SAM" id="MobiDB-lite"/>
    </source>
</evidence>
<evidence type="ECO:0000256" key="3">
    <source>
        <dbReference type="PROSITE-ProRule" id="PRU00235"/>
    </source>
</evidence>